<dbReference type="Gene3D" id="2.60.40.150">
    <property type="entry name" value="C2 domain"/>
    <property type="match status" value="1"/>
</dbReference>
<evidence type="ECO:0008006" key="6">
    <source>
        <dbReference type="Google" id="ProtNLM"/>
    </source>
</evidence>
<accession>A0ABQ8UT28</accession>
<feature type="compositionally biased region" description="Polar residues" evidence="1">
    <location>
        <begin position="1"/>
        <end position="10"/>
    </location>
</feature>
<feature type="region of interest" description="Disordered" evidence="1">
    <location>
        <begin position="1"/>
        <end position="20"/>
    </location>
</feature>
<sequence length="1717" mass="183261">MEQQQVSTPASPGEDEEEFIPMAEEEAVLEAAPIVPVAPGRSFFARKLITKEQVDQCERQKAESANLTPSIALAKEVKDSGFAVWILPILDCLCRFSAHQQKILEARLCADAPVLCASVRKPKVSFLIVPLIEPLPQAATIAAPVAKVAVPTSAAAAVVATGSLCAALDVAARVEGMKPEDEALLRMTLCALFTPLWRLEATVARREGGIPPLGVVMGRGVVHSMESVLAGAYAGPKMQGPWDRQAIAERVTAMNSVITPRRLAPSMELPAPLDVQELAVFLDALTAARDALQQAEPSPMPVRGGWLLHPTRARVWEAFARGIPSDTPPERRARLELTFSMVFDPASICPGLHLPRPPSAPASICPGLHLPRPPSAPASICPGLHLPRPPSAPASICPGLHLPRPPSAPASICPCIHVTLPPPPARADQYQTAGDLSGGAAVPTPLEAALLHIQRSFRITEGPAAARMGHLWASCAADLRLLMGLLDLSRQRLAAHAARCIFPGGMAVGLHAGGQLGAAHAQALTALWGHLYAKAEERLLLTEPQLAADASGPDAGCGKLVISGLSASGVRKCDWHSGKADPYLRLTLVPRTGAAPPPVEGDAPQMEADAPEPDPADPLGYLKPALCPRLRPVLPATARAAPAKSHLRPGAHEAAATTIAGPWLTKWKAADLNPAWAERFEVDLPRNLADCDLLLELFDRNTVQKDELIGTCTVPLDQPALTREPHVLAVSVDVVPPPPRAPGAHHEASPSPPASAAASPAPGPSGGNVALIAQYTPRAVRLETGPLRERIAKLAGLTDGTDVPHMYSRLVRGLLESENPHFAAIPAGEIALCGQRTQGLSAASQLVAREFALHYGVEPLDHQLAWTEALLFALDKVSGTPHPPGHPPVCLWGGRACSGGPRACLWGGPVLVLGGPLFVFGVACLWVPTGGAPMGWDVYPASDPTVTRLPLILEEAHGAFLAAALGGLARLLTGPSAVQPSPFQLTRARTCVAALHGALGRLLLSYQDALPGAPAKSGATGPTGSGQVLVALVDAAHQGPMLEALWPAQAARDQALAPPPGHGPRPPGHHRRVDRPLARGPPTPMGARRTVEDNMAFSKGTFLGSEETRRQQEREDQAAAPAPGGAPAPPAPRDPQEGDLARLRLNYHIAEQLCGQIKQLVRNDHLYYQRHFLPVEPKFGAFMRRVYARALVSHILETIFPAMGTLRKHFVSYCLPLYAVMYVMNGTLDELLGCEPPDEAALPAGPVALSSEGLVLPTGRVLLAPLFSQALREWLTDSAGRMNGFVETLVANDTWAPLGETRLTSSRVDLFQLCLETLDTVIVNLQWENDLPACPEYNLDPIARVACKTVARLCDQKYGFRYKDVGQEDIFDIPPELCRAANDVGEAFDEVGQILEHLVAETDFIADEEQREQFLSAPFAQTFNALNHQSEYILQIINRGVSYTFRQKLAGCLGMAFDRTRGTMRMPTLMPRKTSATLMGIRSVEQLETVITPVLEYLGAQLCTMRDHLYGNIMRTAFRGIFLATTRAIADLLLPAEDSYTLPAGLPAILAMLVEVRRPGPGPAPALPRPCPGPAPALPRPCPGPAPALPRPCPGPAPALLSPSLKEFFHSGGEGVPHDEVVELAAPLLELLKMYGAGLEECRAHLATIQDGAPSADLVMAQAGALRAALELARQGKFLTPPRECWSQPALGESERHWYFRRLVGLKERAKTACCIM</sequence>
<reference evidence="4" key="1">
    <citation type="journal article" date="2022" name="bioRxiv">
        <title>Genomics of Preaxostyla Flagellates Illuminates Evolutionary Transitions and the Path Towards Mitochondrial Loss.</title>
        <authorList>
            <person name="Novak L.V.F."/>
            <person name="Treitli S.C."/>
            <person name="Pyrih J."/>
            <person name="Halakuc P."/>
            <person name="Pipaliya S.V."/>
            <person name="Vacek V."/>
            <person name="Brzon O."/>
            <person name="Soukal P."/>
            <person name="Eme L."/>
            <person name="Dacks J.B."/>
            <person name="Karnkowska A."/>
            <person name="Elias M."/>
            <person name="Hampl V."/>
        </authorList>
    </citation>
    <scope>NUCLEOTIDE SEQUENCE</scope>
    <source>
        <strain evidence="4">RCP-MX</strain>
    </source>
</reference>
<dbReference type="PROSITE" id="PS51259">
    <property type="entry name" value="MHD2"/>
    <property type="match status" value="1"/>
</dbReference>
<protein>
    <recommendedName>
        <fullName evidence="6">C2 domain-containing protein</fullName>
    </recommendedName>
</protein>
<feature type="region of interest" description="Disordered" evidence="1">
    <location>
        <begin position="594"/>
        <end position="617"/>
    </location>
</feature>
<dbReference type="SMART" id="SM00239">
    <property type="entry name" value="C2"/>
    <property type="match status" value="1"/>
</dbReference>
<feature type="compositionally biased region" description="Basic and acidic residues" evidence="1">
    <location>
        <begin position="1106"/>
        <end position="1117"/>
    </location>
</feature>
<feature type="domain" description="C2" evidence="2">
    <location>
        <begin position="540"/>
        <end position="729"/>
    </location>
</feature>
<dbReference type="PROSITE" id="PS50004">
    <property type="entry name" value="C2"/>
    <property type="match status" value="1"/>
</dbReference>
<dbReference type="InterPro" id="IPR014772">
    <property type="entry name" value="Munc13_dom-2"/>
</dbReference>
<dbReference type="Proteomes" id="UP001141327">
    <property type="component" value="Unassembled WGS sequence"/>
</dbReference>
<evidence type="ECO:0000313" key="5">
    <source>
        <dbReference type="Proteomes" id="UP001141327"/>
    </source>
</evidence>
<name>A0ABQ8UT28_9EUKA</name>
<comment type="caution">
    <text evidence="4">The sequence shown here is derived from an EMBL/GenBank/DDBJ whole genome shotgun (WGS) entry which is preliminary data.</text>
</comment>
<evidence type="ECO:0000259" key="2">
    <source>
        <dbReference type="PROSITE" id="PS50004"/>
    </source>
</evidence>
<dbReference type="InterPro" id="IPR035892">
    <property type="entry name" value="C2_domain_sf"/>
</dbReference>
<dbReference type="Gene3D" id="1.10.357.50">
    <property type="match status" value="1"/>
</dbReference>
<feature type="compositionally biased region" description="Pro residues" evidence="1">
    <location>
        <begin position="1124"/>
        <end position="1133"/>
    </location>
</feature>
<dbReference type="PANTHER" id="PTHR48148">
    <property type="entry name" value="KERATINOCYTE PROLINE-RICH PROTEIN"/>
    <property type="match status" value="1"/>
</dbReference>
<evidence type="ECO:0000256" key="1">
    <source>
        <dbReference type="SAM" id="MobiDB-lite"/>
    </source>
</evidence>
<dbReference type="EMBL" id="JAPMOS010000003">
    <property type="protein sequence ID" value="KAJ4462298.1"/>
    <property type="molecule type" value="Genomic_DNA"/>
</dbReference>
<feature type="domain" description="MHD2" evidence="3">
    <location>
        <begin position="1488"/>
        <end position="1646"/>
    </location>
</feature>
<gene>
    <name evidence="4" type="ORF">PAPYR_905</name>
</gene>
<organism evidence="4 5">
    <name type="scientific">Paratrimastix pyriformis</name>
    <dbReference type="NCBI Taxonomy" id="342808"/>
    <lineage>
        <taxon>Eukaryota</taxon>
        <taxon>Metamonada</taxon>
        <taxon>Preaxostyla</taxon>
        <taxon>Paratrimastigidae</taxon>
        <taxon>Paratrimastix</taxon>
    </lineage>
</organism>
<feature type="region of interest" description="Disordered" evidence="1">
    <location>
        <begin position="1054"/>
        <end position="1138"/>
    </location>
</feature>
<keyword evidence="5" id="KW-1185">Reference proteome</keyword>
<dbReference type="CDD" id="cd00030">
    <property type="entry name" value="C2"/>
    <property type="match status" value="1"/>
</dbReference>
<dbReference type="SUPFAM" id="SSF49562">
    <property type="entry name" value="C2 domain (Calcium/lipid-binding domain, CaLB)"/>
    <property type="match status" value="1"/>
</dbReference>
<proteinExistence type="predicted"/>
<dbReference type="Pfam" id="PF00168">
    <property type="entry name" value="C2"/>
    <property type="match status" value="1"/>
</dbReference>
<dbReference type="InterPro" id="IPR000008">
    <property type="entry name" value="C2_dom"/>
</dbReference>
<evidence type="ECO:0000313" key="4">
    <source>
        <dbReference type="EMBL" id="KAJ4462298.1"/>
    </source>
</evidence>
<evidence type="ECO:0000259" key="3">
    <source>
        <dbReference type="PROSITE" id="PS51259"/>
    </source>
</evidence>
<dbReference type="PANTHER" id="PTHR48148:SF3">
    <property type="entry name" value="KERATINOCYTE PROLINE-RICH PROTEIN"/>
    <property type="match status" value="1"/>
</dbReference>
<feature type="region of interest" description="Disordered" evidence="1">
    <location>
        <begin position="735"/>
        <end position="763"/>
    </location>
</feature>
<feature type="compositionally biased region" description="Pro residues" evidence="1">
    <location>
        <begin position="1057"/>
        <end position="1066"/>
    </location>
</feature>